<sequence>MKTNEAKQEVEELKRLITGFEERRATLVGGQLACILDDIVCRTVLGPGCVMSLGKLKKYIEDGANVTDEQRRKWDAVVRFLQRRSGASMQQLIAALLPLRDQRYPAAHGTHEEHDISTAELSRSRTLQSAQP</sequence>
<dbReference type="AlphaFoldDB" id="A0A9W6F395"/>
<dbReference type="OrthoDB" id="556738at2759"/>
<organism evidence="2 3">
    <name type="scientific">Pleodorina starrii</name>
    <dbReference type="NCBI Taxonomy" id="330485"/>
    <lineage>
        <taxon>Eukaryota</taxon>
        <taxon>Viridiplantae</taxon>
        <taxon>Chlorophyta</taxon>
        <taxon>core chlorophytes</taxon>
        <taxon>Chlorophyceae</taxon>
        <taxon>CS clade</taxon>
        <taxon>Chlamydomonadales</taxon>
        <taxon>Volvocaceae</taxon>
        <taxon>Pleodorina</taxon>
    </lineage>
</organism>
<proteinExistence type="predicted"/>
<comment type="caution">
    <text evidence="2">The sequence shown here is derived from an EMBL/GenBank/DDBJ whole genome shotgun (WGS) entry which is preliminary data.</text>
</comment>
<protein>
    <submittedName>
        <fullName evidence="2">Uncharacterized protein</fullName>
    </submittedName>
</protein>
<reference evidence="2 3" key="1">
    <citation type="journal article" date="2023" name="Commun. Biol.">
        <title>Reorganization of the ancestral sex-determining regions during the evolution of trioecy in Pleodorina starrii.</title>
        <authorList>
            <person name="Takahashi K."/>
            <person name="Suzuki S."/>
            <person name="Kawai-Toyooka H."/>
            <person name="Yamamoto K."/>
            <person name="Hamaji T."/>
            <person name="Ootsuki R."/>
            <person name="Yamaguchi H."/>
            <person name="Kawachi M."/>
            <person name="Higashiyama T."/>
            <person name="Nozaki H."/>
        </authorList>
    </citation>
    <scope>NUCLEOTIDE SEQUENCE [LARGE SCALE GENOMIC DNA]</scope>
    <source>
        <strain evidence="2 3">NIES-4479</strain>
    </source>
</reference>
<accession>A0A9W6F395</accession>
<dbReference type="EMBL" id="BRXU01000011">
    <property type="protein sequence ID" value="GLC54958.1"/>
    <property type="molecule type" value="Genomic_DNA"/>
</dbReference>
<evidence type="ECO:0000313" key="2">
    <source>
        <dbReference type="EMBL" id="GLC54958.1"/>
    </source>
</evidence>
<evidence type="ECO:0000256" key="1">
    <source>
        <dbReference type="SAM" id="MobiDB-lite"/>
    </source>
</evidence>
<dbReference type="Proteomes" id="UP001165080">
    <property type="component" value="Unassembled WGS sequence"/>
</dbReference>
<evidence type="ECO:0000313" key="3">
    <source>
        <dbReference type="Proteomes" id="UP001165080"/>
    </source>
</evidence>
<feature type="region of interest" description="Disordered" evidence="1">
    <location>
        <begin position="107"/>
        <end position="132"/>
    </location>
</feature>
<name>A0A9W6F395_9CHLO</name>
<gene>
    <name evidence="2" type="primary">PLEST006824</name>
    <name evidence="2" type="ORF">PLESTB_000924900</name>
</gene>
<keyword evidence="3" id="KW-1185">Reference proteome</keyword>
<feature type="compositionally biased region" description="Polar residues" evidence="1">
    <location>
        <begin position="119"/>
        <end position="132"/>
    </location>
</feature>